<reference evidence="1 2" key="1">
    <citation type="submission" date="2020-01" db="EMBL/GenBank/DDBJ databases">
        <authorList>
            <person name="Chen J."/>
            <person name="Zhu S."/>
            <person name="Yang J."/>
        </authorList>
    </citation>
    <scope>NUCLEOTIDE SEQUENCE [LARGE SCALE GENOMIC DNA]</scope>
    <source>
        <strain evidence="1 2">345S023</strain>
    </source>
</reference>
<accession>A0A7X5LJM8</accession>
<dbReference type="AlphaFoldDB" id="A0A7X5LJM8"/>
<gene>
    <name evidence="1" type="ORF">GTH32_05125</name>
</gene>
<dbReference type="EMBL" id="JAAAWN010000005">
    <property type="protein sequence ID" value="NDV90577.1"/>
    <property type="molecule type" value="Genomic_DNA"/>
</dbReference>
<proteinExistence type="predicted"/>
<evidence type="ECO:0000313" key="2">
    <source>
        <dbReference type="Proteomes" id="UP000470213"/>
    </source>
</evidence>
<dbReference type="RefSeq" id="WP_163084168.1">
    <property type="nucleotide sequence ID" value="NZ_JAAAWN010000005.1"/>
</dbReference>
<evidence type="ECO:0000313" key="1">
    <source>
        <dbReference type="EMBL" id="NDV90577.1"/>
    </source>
</evidence>
<protein>
    <submittedName>
        <fullName evidence="1">Metallophosphoesterase</fullName>
    </submittedName>
</protein>
<name>A0A7X5LJM8_9ALTE</name>
<dbReference type="GO" id="GO:0016787">
    <property type="term" value="F:hydrolase activity"/>
    <property type="evidence" value="ECO:0007669"/>
    <property type="project" value="InterPro"/>
</dbReference>
<organism evidence="1 2">
    <name type="scientific">Alteromonas profundi</name>
    <dbReference type="NCBI Taxonomy" id="2696062"/>
    <lineage>
        <taxon>Bacteria</taxon>
        <taxon>Pseudomonadati</taxon>
        <taxon>Pseudomonadota</taxon>
        <taxon>Gammaproteobacteria</taxon>
        <taxon>Alteromonadales</taxon>
        <taxon>Alteromonadaceae</taxon>
        <taxon>Alteromonas/Salinimonas group</taxon>
        <taxon>Alteromonas</taxon>
    </lineage>
</organism>
<sequence length="591" mass="66594">MENLKMLSLLRCNASTRIKVLLVYLLFPLFAQAEGEPEHVKVAFLADIHLHSPIDAAANIPEGSLPKDAITQQPLLLRSMRAQLKSTRLFNENILVLKQALDDIVRRNIKLVALPGDFTDDGQPVNILALRDILDSYRETHGVRFFAINGNHDPVRPFTREGGKRDFLNSEGGEISVVSNQHPDCINRNSDYCSDLLKEWGYHEIATTLSNHGFLADKLDLLYETPFGTVDINSRHWRWCDENNHCMDMPDMSYLVEPVEGIWLLAIDANVYAPIGDYEDKRFKGSSNAGYNALVKYKPQLLKWIEEIVKRANQQNKKLVSFSHFPMAEFSDLQTKSITDLLGDKAMQMSRQPSSTTTSVLASTGLKLHFGGHMHLFDISQSSKQGLLNVQVPSLAAYQPGYTVATVGLNGVTSIETIVIKEVKNFSRWFNVYESEWQHRRSSGLDNWDRDSLSAKNYLELTDTHLKTIVQHRYISDWPETIVAALTTHNIQEILALNQCEFNYPNKSTVGQLNADTFIYDFYRARNAGSFADFGNRYGLYQTIVQQADLGGCLSPTSSIAKNKTLKQALVLIANMAISSKKDKAVINLML</sequence>
<dbReference type="Proteomes" id="UP000470213">
    <property type="component" value="Unassembled WGS sequence"/>
</dbReference>
<dbReference type="SUPFAM" id="SSF56300">
    <property type="entry name" value="Metallo-dependent phosphatases"/>
    <property type="match status" value="1"/>
</dbReference>
<dbReference type="InterPro" id="IPR029052">
    <property type="entry name" value="Metallo-depent_PP-like"/>
</dbReference>
<dbReference type="Gene3D" id="3.60.21.10">
    <property type="match status" value="2"/>
</dbReference>
<comment type="caution">
    <text evidence="1">The sequence shown here is derived from an EMBL/GenBank/DDBJ whole genome shotgun (WGS) entry which is preliminary data.</text>
</comment>
<keyword evidence="2" id="KW-1185">Reference proteome</keyword>